<reference evidence="6" key="1">
    <citation type="submission" date="2016-11" db="UniProtKB">
        <authorList>
            <consortium name="WormBaseParasite"/>
        </authorList>
    </citation>
    <scope>IDENTIFICATION</scope>
</reference>
<keyword evidence="1" id="KW-0472">Membrane</keyword>
<dbReference type="EMBL" id="CAJFDI010000006">
    <property type="protein sequence ID" value="CAD5233511.1"/>
    <property type="molecule type" value="Genomic_DNA"/>
</dbReference>
<dbReference type="WBParaSite" id="BXY_0521400.1">
    <property type="protein sequence ID" value="BXY_0521400.1"/>
    <property type="gene ID" value="BXY_0521400"/>
</dbReference>
<dbReference type="EMBL" id="CAJFCV020000006">
    <property type="protein sequence ID" value="CAG9128725.1"/>
    <property type="molecule type" value="Genomic_DNA"/>
</dbReference>
<sequence>MWVRPGEIYMVDCTPTVGENLQPYYWAIMEITADKKEIARNCEDFVEVSEEQAFPCPEDKNASCCLTNKLILVARKQTLRLLCYDKNDLASMQVIVYSSKNKMCPTVSDCSKVPYAPEGCECRLTDECMEFFSAKRYNTKYLFYAVVLVILQVLLYVFFCVRRQFCIPRAANTMVVNGSYVYDPPGIQKQAFVDVLNRTAYQD</sequence>
<dbReference type="AlphaFoldDB" id="A0A1I7RWV1"/>
<organism evidence="4 6">
    <name type="scientific">Bursaphelenchus xylophilus</name>
    <name type="common">Pinewood nematode worm</name>
    <name type="synonym">Aphelenchoides xylophilus</name>
    <dbReference type="NCBI Taxonomy" id="6326"/>
    <lineage>
        <taxon>Eukaryota</taxon>
        <taxon>Metazoa</taxon>
        <taxon>Ecdysozoa</taxon>
        <taxon>Nematoda</taxon>
        <taxon>Chromadorea</taxon>
        <taxon>Rhabditida</taxon>
        <taxon>Tylenchina</taxon>
        <taxon>Tylenchomorpha</taxon>
        <taxon>Aphelenchoidea</taxon>
        <taxon>Aphelenchoididae</taxon>
        <taxon>Bursaphelenchus</taxon>
    </lineage>
</organism>
<keyword evidence="5" id="KW-1185">Reference proteome</keyword>
<protein>
    <submittedName>
        <fullName evidence="2">(pine wood nematode) hypothetical protein</fullName>
    </submittedName>
</protein>
<reference evidence="3" key="2">
    <citation type="submission" date="2020-08" db="EMBL/GenBank/DDBJ databases">
        <authorList>
            <person name="Kikuchi T."/>
        </authorList>
    </citation>
    <scope>NUCLEOTIDE SEQUENCE</scope>
    <source>
        <strain evidence="2">Ka4C1</strain>
    </source>
</reference>
<evidence type="ECO:0000256" key="1">
    <source>
        <dbReference type="SAM" id="Phobius"/>
    </source>
</evidence>
<dbReference type="Proteomes" id="UP000659654">
    <property type="component" value="Unassembled WGS sequence"/>
</dbReference>
<dbReference type="SMR" id="A0A1I7RWV1"/>
<accession>A0A1I7RWV1</accession>
<evidence type="ECO:0000313" key="6">
    <source>
        <dbReference type="WBParaSite" id="BXY_0521400.1"/>
    </source>
</evidence>
<dbReference type="Proteomes" id="UP000582659">
    <property type="component" value="Unassembled WGS sequence"/>
</dbReference>
<evidence type="ECO:0000313" key="4">
    <source>
        <dbReference type="Proteomes" id="UP000095284"/>
    </source>
</evidence>
<evidence type="ECO:0000313" key="2">
    <source>
        <dbReference type="EMBL" id="CAD5233511.1"/>
    </source>
</evidence>
<name>A0A1I7RWV1_BURXY</name>
<proteinExistence type="predicted"/>
<feature type="transmembrane region" description="Helical" evidence="1">
    <location>
        <begin position="141"/>
        <end position="159"/>
    </location>
</feature>
<keyword evidence="1" id="KW-0812">Transmembrane</keyword>
<evidence type="ECO:0000313" key="3">
    <source>
        <dbReference type="EMBL" id="CAG9128725.1"/>
    </source>
</evidence>
<keyword evidence="1" id="KW-1133">Transmembrane helix</keyword>
<evidence type="ECO:0000313" key="5">
    <source>
        <dbReference type="Proteomes" id="UP000659654"/>
    </source>
</evidence>
<dbReference type="Proteomes" id="UP000095284">
    <property type="component" value="Unplaced"/>
</dbReference>
<gene>
    <name evidence="2" type="ORF">BXYJ_LOCUS13602</name>
</gene>